<evidence type="ECO:0000313" key="1">
    <source>
        <dbReference type="EnsemblProtists" id="PYU1_T004408"/>
    </source>
</evidence>
<dbReference type="EMBL" id="GL376631">
    <property type="status" value="NOT_ANNOTATED_CDS"/>
    <property type="molecule type" value="Genomic_DNA"/>
</dbReference>
<keyword evidence="2" id="KW-1185">Reference proteome</keyword>
<sequence length="339" mass="38273">MSTGSRCGRCSLSTIPDSSLILNTVSSSRNVVESAMRSSWSLYAARSKKNECSSVFAYAPFMFLKAAKSLSWSRNLLRTVLVLRVVAFFLPGNLRRSIEFCKRIVDAAQDRGLQFVHVDRRVLVPQEHEKQRHDELGLGLDELDKLDQALPEQPVVCGKVRDLRRVDLASFQSADAVELVLNASVRGGRYRGIRRLFCSRRRCLLLLLTHRRREQLGREEGPDLGKVDARRGINRVRDIVANLTWYNPSKWFTAMSLYTVGDLEPPDETNELAFHLDAHLGGQALKTQTHVKEIALAYERHVASLNVLEALVAHEDLECHESQFVGSRPQVGLQAARDR</sequence>
<dbReference type="Proteomes" id="UP000019132">
    <property type="component" value="Unassembled WGS sequence"/>
</dbReference>
<reference evidence="2" key="2">
    <citation type="submission" date="2010-04" db="EMBL/GenBank/DDBJ databases">
        <authorList>
            <person name="Buell R."/>
            <person name="Hamilton J."/>
            <person name="Hostetler J."/>
        </authorList>
    </citation>
    <scope>NUCLEOTIDE SEQUENCE [LARGE SCALE GENOMIC DNA]</scope>
    <source>
        <strain evidence="2">DAOM:BR144</strain>
    </source>
</reference>
<evidence type="ECO:0000313" key="2">
    <source>
        <dbReference type="Proteomes" id="UP000019132"/>
    </source>
</evidence>
<dbReference type="AlphaFoldDB" id="K3WHG6"/>
<reference evidence="1" key="3">
    <citation type="submission" date="2015-02" db="UniProtKB">
        <authorList>
            <consortium name="EnsemblProtists"/>
        </authorList>
    </citation>
    <scope>IDENTIFICATION</scope>
    <source>
        <strain evidence="1">DAOM BR144</strain>
    </source>
</reference>
<accession>K3WHG6</accession>
<reference evidence="2" key="1">
    <citation type="journal article" date="2010" name="Genome Biol.">
        <title>Genome sequence of the necrotrophic plant pathogen Pythium ultimum reveals original pathogenicity mechanisms and effector repertoire.</title>
        <authorList>
            <person name="Levesque C.A."/>
            <person name="Brouwer H."/>
            <person name="Cano L."/>
            <person name="Hamilton J.P."/>
            <person name="Holt C."/>
            <person name="Huitema E."/>
            <person name="Raffaele S."/>
            <person name="Robideau G.P."/>
            <person name="Thines M."/>
            <person name="Win J."/>
            <person name="Zerillo M.M."/>
            <person name="Beakes G.W."/>
            <person name="Boore J.L."/>
            <person name="Busam D."/>
            <person name="Dumas B."/>
            <person name="Ferriera S."/>
            <person name="Fuerstenberg S.I."/>
            <person name="Gachon C.M."/>
            <person name="Gaulin E."/>
            <person name="Govers F."/>
            <person name="Grenville-Briggs L."/>
            <person name="Horner N."/>
            <person name="Hostetler J."/>
            <person name="Jiang R.H."/>
            <person name="Johnson J."/>
            <person name="Krajaejun T."/>
            <person name="Lin H."/>
            <person name="Meijer H.J."/>
            <person name="Moore B."/>
            <person name="Morris P."/>
            <person name="Phuntmart V."/>
            <person name="Puiu D."/>
            <person name="Shetty J."/>
            <person name="Stajich J.E."/>
            <person name="Tripathy S."/>
            <person name="Wawra S."/>
            <person name="van West P."/>
            <person name="Whitty B.R."/>
            <person name="Coutinho P.M."/>
            <person name="Henrissat B."/>
            <person name="Martin F."/>
            <person name="Thomas P.D."/>
            <person name="Tyler B.M."/>
            <person name="De Vries R.P."/>
            <person name="Kamoun S."/>
            <person name="Yandell M."/>
            <person name="Tisserat N."/>
            <person name="Buell C.R."/>
        </authorList>
    </citation>
    <scope>NUCLEOTIDE SEQUENCE</scope>
    <source>
        <strain evidence="2">DAOM:BR144</strain>
    </source>
</reference>
<proteinExistence type="predicted"/>
<name>K3WHG6_GLOUD</name>
<dbReference type="HOGENOM" id="CLU_820116_0_0_1"/>
<protein>
    <submittedName>
        <fullName evidence="1">Uncharacterized protein</fullName>
    </submittedName>
</protein>
<dbReference type="EnsemblProtists" id="PYU1_T004408">
    <property type="protein sequence ID" value="PYU1_T004408"/>
    <property type="gene ID" value="PYU1_G004398"/>
</dbReference>
<dbReference type="VEuPathDB" id="FungiDB:PYU1_G004398"/>
<dbReference type="InParanoid" id="K3WHG6"/>
<organism evidence="1 2">
    <name type="scientific">Globisporangium ultimum (strain ATCC 200006 / CBS 805.95 / DAOM BR144)</name>
    <name type="common">Pythium ultimum</name>
    <dbReference type="NCBI Taxonomy" id="431595"/>
    <lineage>
        <taxon>Eukaryota</taxon>
        <taxon>Sar</taxon>
        <taxon>Stramenopiles</taxon>
        <taxon>Oomycota</taxon>
        <taxon>Peronosporomycetes</taxon>
        <taxon>Pythiales</taxon>
        <taxon>Pythiaceae</taxon>
        <taxon>Globisporangium</taxon>
    </lineage>
</organism>